<dbReference type="GO" id="GO:0098793">
    <property type="term" value="C:presynapse"/>
    <property type="evidence" value="ECO:0007669"/>
    <property type="project" value="GOC"/>
</dbReference>
<dbReference type="PANTHER" id="PTHR11566:SF32">
    <property type="entry name" value="DYNAMIN-1"/>
    <property type="match status" value="1"/>
</dbReference>
<dbReference type="Pfam" id="PF00169">
    <property type="entry name" value="PH"/>
    <property type="match status" value="1"/>
</dbReference>
<dbReference type="GO" id="GO:0031623">
    <property type="term" value="P:receptor internalization"/>
    <property type="evidence" value="ECO:0007669"/>
    <property type="project" value="TreeGrafter"/>
</dbReference>
<dbReference type="InterPro" id="IPR019762">
    <property type="entry name" value="Dynamin_GTPase_CS"/>
</dbReference>
<evidence type="ECO:0000256" key="3">
    <source>
        <dbReference type="ARBA" id="ARBA00015210"/>
    </source>
</evidence>
<keyword evidence="7 12" id="KW-0547">Nucleotide-binding</keyword>
<dbReference type="FunFam" id="1.20.120.1240:FF:000014">
    <property type="entry name" value="Dynamin 2b"/>
    <property type="match status" value="1"/>
</dbReference>
<evidence type="ECO:0000256" key="7">
    <source>
        <dbReference type="ARBA" id="ARBA00022741"/>
    </source>
</evidence>
<dbReference type="PANTHER" id="PTHR11566">
    <property type="entry name" value="DYNAMIN"/>
    <property type="match status" value="1"/>
</dbReference>
<dbReference type="PROSITE" id="PS00410">
    <property type="entry name" value="G_DYNAMIN_1"/>
    <property type="match status" value="1"/>
</dbReference>
<name>A0A6J2QQN5_COTGO</name>
<feature type="compositionally biased region" description="Pro residues" evidence="13">
    <location>
        <begin position="827"/>
        <end position="856"/>
    </location>
</feature>
<dbReference type="FunFam" id="3.40.50.300:FF:000045">
    <property type="entry name" value="dynamin-1 isoform X2"/>
    <property type="match status" value="1"/>
</dbReference>
<evidence type="ECO:0000313" key="17">
    <source>
        <dbReference type="Proteomes" id="UP000504630"/>
    </source>
</evidence>
<dbReference type="InterPro" id="IPR001401">
    <property type="entry name" value="Dynamin_GTPase"/>
</dbReference>
<keyword evidence="5" id="KW-0254">Endocytosis</keyword>
<proteinExistence type="inferred from homology"/>
<keyword evidence="17" id="KW-1185">Reference proteome</keyword>
<dbReference type="RefSeq" id="XP_029300758.1">
    <property type="nucleotide sequence ID" value="XM_029444898.1"/>
</dbReference>
<evidence type="ECO:0000256" key="6">
    <source>
        <dbReference type="ARBA" id="ARBA00022701"/>
    </source>
</evidence>
<evidence type="ECO:0000259" key="15">
    <source>
        <dbReference type="PROSITE" id="PS51388"/>
    </source>
</evidence>
<keyword evidence="10" id="KW-0505">Motor protein</keyword>
<dbReference type="SMART" id="SM00302">
    <property type="entry name" value="GED"/>
    <property type="match status" value="1"/>
</dbReference>
<feature type="compositionally biased region" description="Pro residues" evidence="13">
    <location>
        <begin position="790"/>
        <end position="818"/>
    </location>
</feature>
<feature type="domain" description="PH" evidence="14">
    <location>
        <begin position="529"/>
        <end position="635"/>
    </location>
</feature>
<dbReference type="PROSITE" id="PS51718">
    <property type="entry name" value="G_DYNAMIN_2"/>
    <property type="match status" value="1"/>
</dbReference>
<dbReference type="PRINTS" id="PR00195">
    <property type="entry name" value="DYNAMIN"/>
</dbReference>
<dbReference type="Pfam" id="PF02212">
    <property type="entry name" value="GED"/>
    <property type="match status" value="1"/>
</dbReference>
<evidence type="ECO:0000256" key="1">
    <source>
        <dbReference type="ARBA" id="ARBA00004496"/>
    </source>
</evidence>
<dbReference type="Proteomes" id="UP000504630">
    <property type="component" value="Chromosome 12"/>
</dbReference>
<reference evidence="18" key="1">
    <citation type="submission" date="2025-08" db="UniProtKB">
        <authorList>
            <consortium name="RefSeq"/>
        </authorList>
    </citation>
    <scope>IDENTIFICATION</scope>
</reference>
<feature type="domain" description="Dynamin-type G" evidence="16">
    <location>
        <begin position="28"/>
        <end position="294"/>
    </location>
</feature>
<evidence type="ECO:0000256" key="8">
    <source>
        <dbReference type="ARBA" id="ARBA00022801"/>
    </source>
</evidence>
<dbReference type="SMART" id="SM00233">
    <property type="entry name" value="PH"/>
    <property type="match status" value="1"/>
</dbReference>
<sequence>MGNQGMEDLIPLVNRMQDAFSAIGQNANLDLPQIAVVGGQSAGKSSVLENFVGKDFLPRGSGIVTRRPLVLQLMTASTEYAEFLHCKGKKFTDFDEVRQEIEGETERITGANKGISPVPINLRVYSPHVLNLTLVDLPGMTKVPVGDQPADIEAQIKEMLMQFVTKENCLMLAVSPANSDLANSDALKIAKEVDPQGMRTIGVITKLDLMDEGTDAKDILENKLLPLRRGYIGVVNRSQKDIDGRKDINAAMGAERKFFLSHPSYRHLADRMGTAYLQKILNQQLTNHIRDTLPALRTKLQSQLLSIEKEVEEYKNFRPDDPSRKTKALLQMVQQFSVDFEKRIEGSGDQIDTAELSGGARINRIFHERFPFELVKMEFDEKELRKEISYAIKNIHGIRTGLFTPDMAFETIVKRQIGKIKEPCTKCVDMVISELVNTVRQCTKKLAQYPMLREEMERIVTQHIRDRENRTKNQVLLLIDIELSYMNTNHEDFIGFANAQQRINQINKKKAAGNQDEIMPERGVSDRFKVIRKGWLTINNISIMKGGAKEYWFVLTAESMSWYKDDEEKEKKYMLQVDNLKLRDVEKGFMSSKQIFALFNTEQRNVYKDYRQLELACETQEDIDAWKASFLRAGVYPERVMSEGSDENGSDNIMHSMDPQLERQVETIRNLVDSYMAIVNKTVRDLMPKTIMHLMINNTKEFINAELLAQLYSCGDQSLLMEESQEQAQHRDEMLRMYHALREALSIIGDISTSTISTSTPPPVDDSWLQVQRGGSGGRSPATSPTPNRRAPPGPPNRPGSRGPPPGPPPAGGPPVPSRPGASPDPYSGPPPTVPSRPNRAPPNVPSRRPPPSPTH</sequence>
<dbReference type="Gene3D" id="2.30.29.30">
    <property type="entry name" value="Pleckstrin-homology domain (PH domain)/Phosphotyrosine-binding domain (PTB)"/>
    <property type="match status" value="1"/>
</dbReference>
<dbReference type="InterPro" id="IPR001849">
    <property type="entry name" value="PH_domain"/>
</dbReference>
<evidence type="ECO:0000256" key="13">
    <source>
        <dbReference type="SAM" id="MobiDB-lite"/>
    </source>
</evidence>
<dbReference type="InterPro" id="IPR045063">
    <property type="entry name" value="Dynamin_N"/>
</dbReference>
<accession>A0A6J2QQN5</accession>
<dbReference type="GO" id="GO:0008017">
    <property type="term" value="F:microtubule binding"/>
    <property type="evidence" value="ECO:0007669"/>
    <property type="project" value="TreeGrafter"/>
</dbReference>
<dbReference type="InterPro" id="IPR027417">
    <property type="entry name" value="P-loop_NTPase"/>
</dbReference>
<dbReference type="GO" id="GO:0005874">
    <property type="term" value="C:microtubule"/>
    <property type="evidence" value="ECO:0007669"/>
    <property type="project" value="UniProtKB-KW"/>
</dbReference>
<organism evidence="17 18">
    <name type="scientific">Cottoperca gobio</name>
    <name type="common">Frogmouth</name>
    <name type="synonym">Aphritis gobio</name>
    <dbReference type="NCBI Taxonomy" id="56716"/>
    <lineage>
        <taxon>Eukaryota</taxon>
        <taxon>Metazoa</taxon>
        <taxon>Chordata</taxon>
        <taxon>Craniata</taxon>
        <taxon>Vertebrata</taxon>
        <taxon>Euteleostomi</taxon>
        <taxon>Actinopterygii</taxon>
        <taxon>Neopterygii</taxon>
        <taxon>Teleostei</taxon>
        <taxon>Neoteleostei</taxon>
        <taxon>Acanthomorphata</taxon>
        <taxon>Eupercaria</taxon>
        <taxon>Perciformes</taxon>
        <taxon>Notothenioidei</taxon>
        <taxon>Bovichtidae</taxon>
        <taxon>Cottoperca</taxon>
    </lineage>
</organism>
<protein>
    <recommendedName>
        <fullName evidence="3">Interferon-induced GTP-binding protein Mx</fullName>
        <ecNumber evidence="2">3.6.5.5</ecNumber>
    </recommendedName>
    <alternativeName>
        <fullName evidence="11">Interferon-inducible Mx protein</fullName>
    </alternativeName>
</protein>
<dbReference type="InterPro" id="IPR020850">
    <property type="entry name" value="GED_dom"/>
</dbReference>
<dbReference type="SUPFAM" id="SSF50729">
    <property type="entry name" value="PH domain-like"/>
    <property type="match status" value="1"/>
</dbReference>
<dbReference type="Pfam" id="PF00350">
    <property type="entry name" value="Dynamin_N"/>
    <property type="match status" value="1"/>
</dbReference>
<evidence type="ECO:0000259" key="16">
    <source>
        <dbReference type="PROSITE" id="PS51718"/>
    </source>
</evidence>
<evidence type="ECO:0000313" key="18">
    <source>
        <dbReference type="RefSeq" id="XP_029300758.1"/>
    </source>
</evidence>
<dbReference type="GO" id="GO:0005525">
    <property type="term" value="F:GTP binding"/>
    <property type="evidence" value="ECO:0007669"/>
    <property type="project" value="UniProtKB-KW"/>
</dbReference>
<dbReference type="FunFam" id="1.20.120.1240:FF:000012">
    <property type="entry name" value="dynamin-3 isoform X1"/>
    <property type="match status" value="1"/>
</dbReference>
<dbReference type="InterPro" id="IPR022812">
    <property type="entry name" value="Dynamin"/>
</dbReference>
<evidence type="ECO:0000256" key="5">
    <source>
        <dbReference type="ARBA" id="ARBA00022583"/>
    </source>
</evidence>
<keyword evidence="8" id="KW-0378">Hydrolase</keyword>
<keyword evidence="6" id="KW-0493">Microtubule</keyword>
<dbReference type="AlphaFoldDB" id="A0A6J2QQN5"/>
<evidence type="ECO:0000256" key="4">
    <source>
        <dbReference type="ARBA" id="ARBA00022490"/>
    </source>
</evidence>
<evidence type="ECO:0000256" key="11">
    <source>
        <dbReference type="ARBA" id="ARBA00031810"/>
    </source>
</evidence>
<evidence type="ECO:0000256" key="9">
    <source>
        <dbReference type="ARBA" id="ARBA00023134"/>
    </source>
</evidence>
<dbReference type="GO" id="GO:0005737">
    <property type="term" value="C:cytoplasm"/>
    <property type="evidence" value="ECO:0007669"/>
    <property type="project" value="UniProtKB-SubCell"/>
</dbReference>
<dbReference type="Pfam" id="PF01031">
    <property type="entry name" value="Dynamin_M"/>
    <property type="match status" value="1"/>
</dbReference>
<dbReference type="CDD" id="cd01256">
    <property type="entry name" value="PH_dynamin"/>
    <property type="match status" value="1"/>
</dbReference>
<dbReference type="EC" id="3.6.5.5" evidence="2"/>
<dbReference type="GO" id="GO:0003924">
    <property type="term" value="F:GTPase activity"/>
    <property type="evidence" value="ECO:0007669"/>
    <property type="project" value="InterPro"/>
</dbReference>
<evidence type="ECO:0000256" key="12">
    <source>
        <dbReference type="RuleBase" id="RU003932"/>
    </source>
</evidence>
<keyword evidence="4" id="KW-0963">Cytoplasm</keyword>
<feature type="region of interest" description="Disordered" evidence="13">
    <location>
        <begin position="754"/>
        <end position="856"/>
    </location>
</feature>
<dbReference type="CTD" id="100307098"/>
<dbReference type="GeneID" id="115016835"/>
<feature type="domain" description="GED" evidence="15">
    <location>
        <begin position="665"/>
        <end position="756"/>
    </location>
</feature>
<dbReference type="InterPro" id="IPR003130">
    <property type="entry name" value="GED"/>
</dbReference>
<dbReference type="Gene3D" id="1.20.120.1240">
    <property type="entry name" value="Dynamin, middle domain"/>
    <property type="match status" value="2"/>
</dbReference>
<dbReference type="PROSITE" id="PS51388">
    <property type="entry name" value="GED"/>
    <property type="match status" value="1"/>
</dbReference>
<keyword evidence="9 12" id="KW-0342">GTP-binding</keyword>
<dbReference type="Gene3D" id="3.40.50.300">
    <property type="entry name" value="P-loop containing nucleotide triphosphate hydrolases"/>
    <property type="match status" value="1"/>
</dbReference>
<dbReference type="InterPro" id="IPR030381">
    <property type="entry name" value="G_DYNAMIN_dom"/>
</dbReference>
<evidence type="ECO:0000256" key="2">
    <source>
        <dbReference type="ARBA" id="ARBA00011980"/>
    </source>
</evidence>
<comment type="subcellular location">
    <subcellularLocation>
        <location evidence="1">Cytoplasm</location>
    </subcellularLocation>
</comment>
<dbReference type="PROSITE" id="PS50003">
    <property type="entry name" value="PH_DOMAIN"/>
    <property type="match status" value="1"/>
</dbReference>
<evidence type="ECO:0000259" key="14">
    <source>
        <dbReference type="PROSITE" id="PS50003"/>
    </source>
</evidence>
<dbReference type="InterPro" id="IPR011993">
    <property type="entry name" value="PH-like_dom_sf"/>
</dbReference>
<evidence type="ECO:0000256" key="10">
    <source>
        <dbReference type="ARBA" id="ARBA00023175"/>
    </source>
</evidence>
<comment type="similarity">
    <text evidence="12">Belongs to the TRAFAC class dynamin-like GTPase superfamily. Dynamin/Fzo/YdjA family.</text>
</comment>
<dbReference type="InterPro" id="IPR000375">
    <property type="entry name" value="Dynamin_stalk"/>
</dbReference>
<dbReference type="GO" id="GO:0016185">
    <property type="term" value="P:synaptic vesicle budding from presynaptic endocytic zone membrane"/>
    <property type="evidence" value="ECO:0007669"/>
    <property type="project" value="TreeGrafter"/>
</dbReference>
<gene>
    <name evidence="18" type="primary">dnm1a</name>
</gene>
<dbReference type="SUPFAM" id="SSF52540">
    <property type="entry name" value="P-loop containing nucleoside triphosphate hydrolases"/>
    <property type="match status" value="1"/>
</dbReference>
<dbReference type="SMART" id="SM00053">
    <property type="entry name" value="DYNc"/>
    <property type="match status" value="1"/>
</dbReference>
<dbReference type="CDD" id="cd08771">
    <property type="entry name" value="DLP_1"/>
    <property type="match status" value="1"/>
</dbReference>
<dbReference type="GO" id="GO:0005886">
    <property type="term" value="C:plasma membrane"/>
    <property type="evidence" value="ECO:0007669"/>
    <property type="project" value="TreeGrafter"/>
</dbReference>
<dbReference type="FunFam" id="2.30.29.30:FF:000010">
    <property type="entry name" value="dynamin-1 isoform X2"/>
    <property type="match status" value="1"/>
</dbReference>